<dbReference type="GO" id="GO:0043093">
    <property type="term" value="P:FtsZ-dependent cytokinesis"/>
    <property type="evidence" value="ECO:0007669"/>
    <property type="project" value="UniProtKB-UniRule"/>
</dbReference>
<evidence type="ECO:0000256" key="2">
    <source>
        <dbReference type="ARBA" id="ARBA00004752"/>
    </source>
</evidence>
<evidence type="ECO:0000256" key="3">
    <source>
        <dbReference type="ARBA" id="ARBA00022475"/>
    </source>
</evidence>
<organism evidence="17 18">
    <name type="scientific">Parathalassolituus penaei</name>
    <dbReference type="NCBI Taxonomy" id="2997323"/>
    <lineage>
        <taxon>Bacteria</taxon>
        <taxon>Pseudomonadati</taxon>
        <taxon>Pseudomonadota</taxon>
        <taxon>Gammaproteobacteria</taxon>
        <taxon>Oceanospirillales</taxon>
        <taxon>Oceanospirillaceae</taxon>
        <taxon>Parathalassolituus</taxon>
    </lineage>
</organism>
<feature type="transmembrane region" description="Helical" evidence="16">
    <location>
        <begin position="348"/>
        <end position="367"/>
    </location>
</feature>
<comment type="similarity">
    <text evidence="14 16">Belongs to the SEDS family. FtsW subfamily.</text>
</comment>
<name>A0A9X3EF08_9GAMM</name>
<keyword evidence="8 16" id="KW-0133">Cell shape</keyword>
<comment type="caution">
    <text evidence="17">The sequence shown here is derived from an EMBL/GenBank/DDBJ whole genome shotgun (WGS) entry which is preliminary data.</text>
</comment>
<dbReference type="HAMAP" id="MF_00913">
    <property type="entry name" value="PGT_FtsW_proteobact"/>
    <property type="match status" value="1"/>
</dbReference>
<dbReference type="GO" id="GO:0005886">
    <property type="term" value="C:plasma membrane"/>
    <property type="evidence" value="ECO:0007669"/>
    <property type="project" value="UniProtKB-SubCell"/>
</dbReference>
<evidence type="ECO:0000256" key="10">
    <source>
        <dbReference type="ARBA" id="ARBA00022989"/>
    </source>
</evidence>
<evidence type="ECO:0000256" key="12">
    <source>
        <dbReference type="ARBA" id="ARBA00023306"/>
    </source>
</evidence>
<evidence type="ECO:0000256" key="4">
    <source>
        <dbReference type="ARBA" id="ARBA00022618"/>
    </source>
</evidence>
<evidence type="ECO:0000256" key="6">
    <source>
        <dbReference type="ARBA" id="ARBA00022679"/>
    </source>
</evidence>
<dbReference type="RefSeq" id="WP_283174219.1">
    <property type="nucleotide sequence ID" value="NZ_JAPNOA010000029.1"/>
</dbReference>
<evidence type="ECO:0000256" key="5">
    <source>
        <dbReference type="ARBA" id="ARBA00022676"/>
    </source>
</evidence>
<keyword evidence="16" id="KW-0997">Cell inner membrane</keyword>
<evidence type="ECO:0000256" key="11">
    <source>
        <dbReference type="ARBA" id="ARBA00023136"/>
    </source>
</evidence>
<accession>A0A9X3EF08</accession>
<dbReference type="GO" id="GO:0015648">
    <property type="term" value="F:lipid-linked peptidoglycan transporter activity"/>
    <property type="evidence" value="ECO:0007669"/>
    <property type="project" value="TreeGrafter"/>
</dbReference>
<comment type="subcellular location">
    <subcellularLocation>
        <location evidence="16">Cell inner membrane</location>
        <topology evidence="16">Multi-pass membrane protein</topology>
    </subcellularLocation>
    <subcellularLocation>
        <location evidence="1">Cell membrane</location>
        <topology evidence="1">Multi-pass membrane protein</topology>
    </subcellularLocation>
    <text evidence="16">Localizes to the division septum.</text>
</comment>
<keyword evidence="9 16" id="KW-0573">Peptidoglycan synthesis</keyword>
<dbReference type="PROSITE" id="PS00428">
    <property type="entry name" value="FTSW_RODA_SPOVE"/>
    <property type="match status" value="1"/>
</dbReference>
<comment type="pathway">
    <text evidence="2 16">Cell wall biogenesis; peptidoglycan biosynthesis.</text>
</comment>
<feature type="transmembrane region" description="Helical" evidence="16">
    <location>
        <begin position="145"/>
        <end position="162"/>
    </location>
</feature>
<evidence type="ECO:0000256" key="8">
    <source>
        <dbReference type="ARBA" id="ARBA00022960"/>
    </source>
</evidence>
<evidence type="ECO:0000256" key="13">
    <source>
        <dbReference type="ARBA" id="ARBA00023316"/>
    </source>
</evidence>
<sequence>MQLKLGELGWQWNSVYFLPVLGLLGMGWLMVTSASTGIAASYTGNSAYFSIRHGIYVLLGIVAMLYISRIPIAYWRQFELHMMIAAFIGLVMVLIPGIGHEVNGSRRWLNLGIIKIQASELAKLAAVYYIAGYLVRRQNEVLQSFWGFVKPMVILVVMVLLMLVEPDFGAAVVLLGSAMIQLFLGGVRAGQYFVLTIGTLVLAVIVVTSEEWRVQRLMAYLDPWAPEHVYNTGYQLTQSLIAFGRGDIWGVGLGESIQKLFYLPEAHTDFVFAIWAEETGLVGGLVAIGLLTFLVGRIWQTVWKAQQNGYMFGAYVAAGIGSMLAFQVVINLGVNIGLLPTKGLTLPFFSYGGSSLVLACVMVGMVMRIHHEAEQMEVGGSATKGAAA</sequence>
<keyword evidence="12 16" id="KW-0131">Cell cycle</keyword>
<evidence type="ECO:0000256" key="7">
    <source>
        <dbReference type="ARBA" id="ARBA00022692"/>
    </source>
</evidence>
<keyword evidence="5 16" id="KW-0328">Glycosyltransferase</keyword>
<comment type="function">
    <text evidence="16">Peptidoglycan polymerase that is essential for cell division.</text>
</comment>
<evidence type="ECO:0000256" key="16">
    <source>
        <dbReference type="HAMAP-Rule" id="MF_00913"/>
    </source>
</evidence>
<feature type="transmembrane region" description="Helical" evidence="16">
    <location>
        <begin position="168"/>
        <end position="185"/>
    </location>
</feature>
<dbReference type="EMBL" id="JAPNOA010000029">
    <property type="protein sequence ID" value="MCY0966015.1"/>
    <property type="molecule type" value="Genomic_DNA"/>
</dbReference>
<evidence type="ECO:0000256" key="15">
    <source>
        <dbReference type="ARBA" id="ARBA00049902"/>
    </source>
</evidence>
<dbReference type="AlphaFoldDB" id="A0A9X3EF08"/>
<feature type="transmembrane region" description="Helical" evidence="16">
    <location>
        <begin position="312"/>
        <end position="336"/>
    </location>
</feature>
<feature type="transmembrane region" description="Helical" evidence="16">
    <location>
        <begin position="80"/>
        <end position="99"/>
    </location>
</feature>
<dbReference type="GO" id="GO:0071555">
    <property type="term" value="P:cell wall organization"/>
    <property type="evidence" value="ECO:0007669"/>
    <property type="project" value="UniProtKB-KW"/>
</dbReference>
<keyword evidence="13 16" id="KW-0961">Cell wall biogenesis/degradation</keyword>
<dbReference type="Proteomes" id="UP001150830">
    <property type="component" value="Unassembled WGS sequence"/>
</dbReference>
<reference evidence="17" key="1">
    <citation type="submission" date="2022-11" db="EMBL/GenBank/DDBJ databases">
        <title>Parathalassolutuus dongxingensis gen. nov., sp. nov., a novel member of family Oceanospirillaceae isolated from a coastal shrimp pond in Guangxi, China.</title>
        <authorList>
            <person name="Chen H."/>
        </authorList>
    </citation>
    <scope>NUCLEOTIDE SEQUENCE</scope>
    <source>
        <strain evidence="17">G-43</strain>
    </source>
</reference>
<evidence type="ECO:0000256" key="9">
    <source>
        <dbReference type="ARBA" id="ARBA00022984"/>
    </source>
</evidence>
<dbReference type="GO" id="GO:0008955">
    <property type="term" value="F:peptidoglycan glycosyltransferase activity"/>
    <property type="evidence" value="ECO:0007669"/>
    <property type="project" value="UniProtKB-UniRule"/>
</dbReference>
<dbReference type="EC" id="2.4.99.28" evidence="16"/>
<dbReference type="InterPro" id="IPR001182">
    <property type="entry name" value="FtsW/RodA"/>
</dbReference>
<evidence type="ECO:0000313" key="18">
    <source>
        <dbReference type="Proteomes" id="UP001150830"/>
    </source>
</evidence>
<keyword evidence="10 16" id="KW-1133">Transmembrane helix</keyword>
<dbReference type="Pfam" id="PF01098">
    <property type="entry name" value="FTSW_RODA_SPOVE"/>
    <property type="match status" value="1"/>
</dbReference>
<dbReference type="GO" id="GO:0008360">
    <property type="term" value="P:regulation of cell shape"/>
    <property type="evidence" value="ECO:0007669"/>
    <property type="project" value="UniProtKB-KW"/>
</dbReference>
<dbReference type="GO" id="GO:0009252">
    <property type="term" value="P:peptidoglycan biosynthetic process"/>
    <property type="evidence" value="ECO:0007669"/>
    <property type="project" value="UniProtKB-UniRule"/>
</dbReference>
<keyword evidence="6 16" id="KW-0808">Transferase</keyword>
<evidence type="ECO:0000256" key="14">
    <source>
        <dbReference type="ARBA" id="ARBA00038053"/>
    </source>
</evidence>
<feature type="transmembrane region" description="Helical" evidence="16">
    <location>
        <begin position="20"/>
        <end position="42"/>
    </location>
</feature>
<keyword evidence="3 16" id="KW-1003">Cell membrane</keyword>
<keyword evidence="7 16" id="KW-0812">Transmembrane</keyword>
<keyword evidence="4 16" id="KW-0132">Cell division</keyword>
<gene>
    <name evidence="16 17" type="primary">ftsW</name>
    <name evidence="17" type="ORF">OUO13_12525</name>
</gene>
<feature type="transmembrane region" description="Helical" evidence="16">
    <location>
        <begin position="192"/>
        <end position="209"/>
    </location>
</feature>
<dbReference type="NCBIfam" id="TIGR02614">
    <property type="entry name" value="ftsW"/>
    <property type="match status" value="1"/>
</dbReference>
<protein>
    <recommendedName>
        <fullName evidence="16">Probable peptidoglycan glycosyltransferase FtsW</fullName>
        <shortName evidence="16">PGT</shortName>
        <ecNumber evidence="16">2.4.99.28</ecNumber>
    </recommendedName>
    <alternativeName>
        <fullName evidence="16">Cell division protein FtsW</fullName>
    </alternativeName>
    <alternativeName>
        <fullName evidence="16">Cell wall polymerase</fullName>
    </alternativeName>
    <alternativeName>
        <fullName evidence="16">Peptidoglycan polymerase</fullName>
        <shortName evidence="16">PG polymerase</shortName>
    </alternativeName>
</protein>
<comment type="catalytic activity">
    <reaction evidence="15 16">
        <text>[GlcNAc-(1-&gt;4)-Mur2Ac(oyl-L-Ala-gamma-D-Glu-L-Lys-D-Ala-D-Ala)](n)-di-trans,octa-cis-undecaprenyl diphosphate + beta-D-GlcNAc-(1-&gt;4)-Mur2Ac(oyl-L-Ala-gamma-D-Glu-L-Lys-D-Ala-D-Ala)-di-trans,octa-cis-undecaprenyl diphosphate = [GlcNAc-(1-&gt;4)-Mur2Ac(oyl-L-Ala-gamma-D-Glu-L-Lys-D-Ala-D-Ala)](n+1)-di-trans,octa-cis-undecaprenyl diphosphate + di-trans,octa-cis-undecaprenyl diphosphate + H(+)</text>
        <dbReference type="Rhea" id="RHEA:23708"/>
        <dbReference type="Rhea" id="RHEA-COMP:9602"/>
        <dbReference type="Rhea" id="RHEA-COMP:9603"/>
        <dbReference type="ChEBI" id="CHEBI:15378"/>
        <dbReference type="ChEBI" id="CHEBI:58405"/>
        <dbReference type="ChEBI" id="CHEBI:60033"/>
        <dbReference type="ChEBI" id="CHEBI:78435"/>
        <dbReference type="EC" id="2.4.99.28"/>
    </reaction>
</comment>
<dbReference type="PANTHER" id="PTHR30474:SF2">
    <property type="entry name" value="PEPTIDOGLYCAN GLYCOSYLTRANSFERASE FTSW-RELATED"/>
    <property type="match status" value="1"/>
</dbReference>
<feature type="transmembrane region" description="Helical" evidence="16">
    <location>
        <begin position="280"/>
        <end position="300"/>
    </location>
</feature>
<keyword evidence="11 16" id="KW-0472">Membrane</keyword>
<dbReference type="InterPro" id="IPR013437">
    <property type="entry name" value="FtsW"/>
</dbReference>
<dbReference type="GO" id="GO:0032153">
    <property type="term" value="C:cell division site"/>
    <property type="evidence" value="ECO:0007669"/>
    <property type="project" value="UniProtKB-UniRule"/>
</dbReference>
<dbReference type="PANTHER" id="PTHR30474">
    <property type="entry name" value="CELL CYCLE PROTEIN"/>
    <property type="match status" value="1"/>
</dbReference>
<proteinExistence type="inferred from homology"/>
<feature type="transmembrane region" description="Helical" evidence="16">
    <location>
        <begin position="54"/>
        <end position="74"/>
    </location>
</feature>
<evidence type="ECO:0000313" key="17">
    <source>
        <dbReference type="EMBL" id="MCY0966015.1"/>
    </source>
</evidence>
<keyword evidence="18" id="KW-1185">Reference proteome</keyword>
<evidence type="ECO:0000256" key="1">
    <source>
        <dbReference type="ARBA" id="ARBA00004651"/>
    </source>
</evidence>
<dbReference type="InterPro" id="IPR018365">
    <property type="entry name" value="Cell_cycle_FtsW-rel_CS"/>
</dbReference>